<gene>
    <name evidence="3" type="ORF">AB6A40_000268</name>
</gene>
<dbReference type="AlphaFoldDB" id="A0ABD6E1R8"/>
<feature type="signal peptide" evidence="2">
    <location>
        <begin position="1"/>
        <end position="22"/>
    </location>
</feature>
<keyword evidence="2" id="KW-0732">Signal</keyword>
<keyword evidence="4" id="KW-1185">Reference proteome</keyword>
<dbReference type="Proteomes" id="UP001608902">
    <property type="component" value="Unassembled WGS sequence"/>
</dbReference>
<feature type="compositionally biased region" description="Basic and acidic residues" evidence="1">
    <location>
        <begin position="27"/>
        <end position="44"/>
    </location>
</feature>
<evidence type="ECO:0000313" key="4">
    <source>
        <dbReference type="Proteomes" id="UP001608902"/>
    </source>
</evidence>
<reference evidence="3 4" key="1">
    <citation type="submission" date="2024-08" db="EMBL/GenBank/DDBJ databases">
        <title>Gnathostoma spinigerum genome.</title>
        <authorList>
            <person name="Gonzalez-Bertolin B."/>
            <person name="Monzon S."/>
            <person name="Zaballos A."/>
            <person name="Jimenez P."/>
            <person name="Dekumyoy P."/>
            <person name="Varona S."/>
            <person name="Cuesta I."/>
            <person name="Sumanam S."/>
            <person name="Adisakwattana P."/>
            <person name="Gasser R.B."/>
            <person name="Hernandez-Gonzalez A."/>
            <person name="Young N.D."/>
            <person name="Perteguer M.J."/>
        </authorList>
    </citation>
    <scope>NUCLEOTIDE SEQUENCE [LARGE SCALE GENOMIC DNA]</scope>
    <source>
        <strain evidence="3">AL3</strain>
        <tissue evidence="3">Liver</tissue>
    </source>
</reference>
<comment type="caution">
    <text evidence="3">The sequence shown here is derived from an EMBL/GenBank/DDBJ whole genome shotgun (WGS) entry which is preliminary data.</text>
</comment>
<name>A0ABD6E1R8_9BILA</name>
<evidence type="ECO:0000256" key="2">
    <source>
        <dbReference type="SAM" id="SignalP"/>
    </source>
</evidence>
<sequence length="86" mass="9843">MAFFIPVVPLLYLLLGFLYIFAEQSAPDKKDDGAEEKELAKENKLTSSKLHSRSQTSSSFPTRYHKYLRSRVYTDDSMAFSDVEVS</sequence>
<proteinExistence type="predicted"/>
<protein>
    <submittedName>
        <fullName evidence="3">Uncharacterized protein</fullName>
    </submittedName>
</protein>
<organism evidence="3 4">
    <name type="scientific">Gnathostoma spinigerum</name>
    <dbReference type="NCBI Taxonomy" id="75299"/>
    <lineage>
        <taxon>Eukaryota</taxon>
        <taxon>Metazoa</taxon>
        <taxon>Ecdysozoa</taxon>
        <taxon>Nematoda</taxon>
        <taxon>Chromadorea</taxon>
        <taxon>Rhabditida</taxon>
        <taxon>Spirurina</taxon>
        <taxon>Gnathostomatomorpha</taxon>
        <taxon>Gnathostomatoidea</taxon>
        <taxon>Gnathostomatidae</taxon>
        <taxon>Gnathostoma</taxon>
    </lineage>
</organism>
<feature type="compositionally biased region" description="Polar residues" evidence="1">
    <location>
        <begin position="46"/>
        <end position="60"/>
    </location>
</feature>
<feature type="chain" id="PRO_5044839450" evidence="2">
    <location>
        <begin position="23"/>
        <end position="86"/>
    </location>
</feature>
<dbReference type="EMBL" id="JBGFUD010000072">
    <property type="protein sequence ID" value="MFH4973559.1"/>
    <property type="molecule type" value="Genomic_DNA"/>
</dbReference>
<evidence type="ECO:0000256" key="1">
    <source>
        <dbReference type="SAM" id="MobiDB-lite"/>
    </source>
</evidence>
<accession>A0ABD6E1R8</accession>
<feature type="region of interest" description="Disordered" evidence="1">
    <location>
        <begin position="27"/>
        <end position="60"/>
    </location>
</feature>
<evidence type="ECO:0000313" key="3">
    <source>
        <dbReference type="EMBL" id="MFH4973559.1"/>
    </source>
</evidence>